<dbReference type="InterPro" id="IPR001466">
    <property type="entry name" value="Beta-lactam-related"/>
</dbReference>
<comment type="similarity">
    <text evidence="1">Belongs to the beta-lactamase family.</text>
</comment>
<evidence type="ECO:0000313" key="3">
    <source>
        <dbReference type="EMBL" id="KGP72917.1"/>
    </source>
</evidence>
<dbReference type="AlphaFoldDB" id="A0A0A2TAU0"/>
<evidence type="ECO:0000259" key="2">
    <source>
        <dbReference type="Pfam" id="PF00144"/>
    </source>
</evidence>
<dbReference type="PANTHER" id="PTHR22935:SF95">
    <property type="entry name" value="BETA-LACTAMASE-LIKE 1-RELATED"/>
    <property type="match status" value="1"/>
</dbReference>
<organism evidence="3 4">
    <name type="scientific">Pontibacillus yanchengensis Y32</name>
    <dbReference type="NCBI Taxonomy" id="1385514"/>
    <lineage>
        <taxon>Bacteria</taxon>
        <taxon>Bacillati</taxon>
        <taxon>Bacillota</taxon>
        <taxon>Bacilli</taxon>
        <taxon>Bacillales</taxon>
        <taxon>Bacillaceae</taxon>
        <taxon>Pontibacillus</taxon>
    </lineage>
</organism>
<dbReference type="OrthoDB" id="9803467at2"/>
<dbReference type="eggNOG" id="COG1680">
    <property type="taxonomic scope" value="Bacteria"/>
</dbReference>
<dbReference type="Pfam" id="PF00144">
    <property type="entry name" value="Beta-lactamase"/>
    <property type="match status" value="1"/>
</dbReference>
<dbReference type="InterPro" id="IPR051478">
    <property type="entry name" value="Beta-lactamase-like_AB/R"/>
</dbReference>
<dbReference type="STRING" id="1385514.N782_09855"/>
<proteinExistence type="inferred from homology"/>
<dbReference type="EMBL" id="AVBF01000021">
    <property type="protein sequence ID" value="KGP72917.1"/>
    <property type="molecule type" value="Genomic_DNA"/>
</dbReference>
<evidence type="ECO:0000313" key="4">
    <source>
        <dbReference type="Proteomes" id="UP000030147"/>
    </source>
</evidence>
<feature type="domain" description="Beta-lactamase-related" evidence="2">
    <location>
        <begin position="19"/>
        <end position="324"/>
    </location>
</feature>
<keyword evidence="4" id="KW-1185">Reference proteome</keyword>
<comment type="caution">
    <text evidence="3">The sequence shown here is derived from an EMBL/GenBank/DDBJ whole genome shotgun (WGS) entry which is preliminary data.</text>
</comment>
<accession>A0A0A2TAU0</accession>
<dbReference type="RefSeq" id="WP_036818853.1">
    <property type="nucleotide sequence ID" value="NZ_AVBF01000021.1"/>
</dbReference>
<reference evidence="3 4" key="1">
    <citation type="journal article" date="2015" name="Stand. Genomic Sci.">
        <title>High quality draft genome sequence of the moderately halophilic bacterium Pontibacillus yanchengensis Y32(T) and comparison among Pontibacillus genomes.</title>
        <authorList>
            <person name="Huang J."/>
            <person name="Qiao Z.X."/>
            <person name="Tang J.W."/>
            <person name="Wang G."/>
        </authorList>
    </citation>
    <scope>NUCLEOTIDE SEQUENCE [LARGE SCALE GENOMIC DNA]</scope>
    <source>
        <strain evidence="3 4">Y32</strain>
    </source>
</reference>
<dbReference type="Gene3D" id="3.40.710.10">
    <property type="entry name" value="DD-peptidase/beta-lactamase superfamily"/>
    <property type="match status" value="1"/>
</dbReference>
<gene>
    <name evidence="3" type="ORF">N782_09855</name>
</gene>
<dbReference type="PANTHER" id="PTHR22935">
    <property type="entry name" value="PENICILLIN-BINDING PROTEIN"/>
    <property type="match status" value="1"/>
</dbReference>
<dbReference type="SUPFAM" id="SSF56601">
    <property type="entry name" value="beta-lactamase/transpeptidase-like"/>
    <property type="match status" value="1"/>
</dbReference>
<protein>
    <recommendedName>
        <fullName evidence="2">Beta-lactamase-related domain-containing protein</fullName>
    </recommendedName>
</protein>
<dbReference type="Proteomes" id="UP000030147">
    <property type="component" value="Unassembled WGS sequence"/>
</dbReference>
<sequence length="356" mass="40574">MKKEWYEALTEKELRKAKNGSIAIGVVTKEGRFYDGQFYDEPNETNVKDMIFEIGSTTKTFTSLLLAKMVVEGTISLDDPIVKYKPEYKKSLVNNGKEITFRHLSTHLSGLPREDMKVLRKRMKQDEDAKHNVFKYYTTEDLHRFFTDYPLKKHIGKKWGYSNLGVGLLGNVLCDILGEDYETAITEQILTPFGMMDTFVTVKDENLNRYTTSYNAKGERIPQIEIPATPGAGILKSTLHDMLTYLEYQMGMRDTHLKDAVSLSHQIHGNTPSKKTKMGLGWFIEKKEWCTEPIIHHGGTTLGFHTYCGFLKERGIGIVVFSTIQLKLIRLLKIALSLEDNVNANIANAVFKELIS</sequence>
<name>A0A0A2TAU0_9BACI</name>
<dbReference type="InterPro" id="IPR012338">
    <property type="entry name" value="Beta-lactam/transpept-like"/>
</dbReference>
<evidence type="ECO:0000256" key="1">
    <source>
        <dbReference type="ARBA" id="ARBA00038473"/>
    </source>
</evidence>